<dbReference type="Proteomes" id="UP000623467">
    <property type="component" value="Unassembled WGS sequence"/>
</dbReference>
<proteinExistence type="predicted"/>
<keyword evidence="2 4" id="KW-0863">Zinc-finger</keyword>
<dbReference type="InterPro" id="IPR002893">
    <property type="entry name" value="Znf_MYND"/>
</dbReference>
<gene>
    <name evidence="6" type="ORF">MSAN_01178900</name>
</gene>
<dbReference type="Gene3D" id="6.10.140.2220">
    <property type="match status" value="1"/>
</dbReference>
<evidence type="ECO:0000256" key="2">
    <source>
        <dbReference type="ARBA" id="ARBA00022771"/>
    </source>
</evidence>
<reference evidence="6" key="1">
    <citation type="submission" date="2020-05" db="EMBL/GenBank/DDBJ databases">
        <title>Mycena genomes resolve the evolution of fungal bioluminescence.</title>
        <authorList>
            <person name="Tsai I.J."/>
        </authorList>
    </citation>
    <scope>NUCLEOTIDE SEQUENCE</scope>
    <source>
        <strain evidence="6">160909Yilan</strain>
    </source>
</reference>
<dbReference type="PROSITE" id="PS50865">
    <property type="entry name" value="ZF_MYND_2"/>
    <property type="match status" value="1"/>
</dbReference>
<dbReference type="OrthoDB" id="3070394at2759"/>
<dbReference type="AlphaFoldDB" id="A0A8H6YHR5"/>
<keyword evidence="1" id="KW-0479">Metal-binding</keyword>
<keyword evidence="3" id="KW-0862">Zinc</keyword>
<comment type="caution">
    <text evidence="6">The sequence shown here is derived from an EMBL/GenBank/DDBJ whole genome shotgun (WGS) entry which is preliminary data.</text>
</comment>
<keyword evidence="7" id="KW-1185">Reference proteome</keyword>
<name>A0A8H6YHR5_9AGAR</name>
<accession>A0A8H6YHR5</accession>
<evidence type="ECO:0000256" key="4">
    <source>
        <dbReference type="PROSITE-ProRule" id="PRU00134"/>
    </source>
</evidence>
<evidence type="ECO:0000256" key="3">
    <source>
        <dbReference type="ARBA" id="ARBA00022833"/>
    </source>
</evidence>
<organism evidence="6 7">
    <name type="scientific">Mycena sanguinolenta</name>
    <dbReference type="NCBI Taxonomy" id="230812"/>
    <lineage>
        <taxon>Eukaryota</taxon>
        <taxon>Fungi</taxon>
        <taxon>Dikarya</taxon>
        <taxon>Basidiomycota</taxon>
        <taxon>Agaricomycotina</taxon>
        <taxon>Agaricomycetes</taxon>
        <taxon>Agaricomycetidae</taxon>
        <taxon>Agaricales</taxon>
        <taxon>Marasmiineae</taxon>
        <taxon>Mycenaceae</taxon>
        <taxon>Mycena</taxon>
    </lineage>
</organism>
<dbReference type="EMBL" id="JACAZH010000008">
    <property type="protein sequence ID" value="KAF7361458.1"/>
    <property type="molecule type" value="Genomic_DNA"/>
</dbReference>
<evidence type="ECO:0000313" key="7">
    <source>
        <dbReference type="Proteomes" id="UP000623467"/>
    </source>
</evidence>
<feature type="domain" description="MYND-type" evidence="5">
    <location>
        <begin position="28"/>
        <end position="85"/>
    </location>
</feature>
<dbReference type="SUPFAM" id="SSF144232">
    <property type="entry name" value="HIT/MYND zinc finger-like"/>
    <property type="match status" value="1"/>
</dbReference>
<protein>
    <submittedName>
        <fullName evidence="6">Zinc finger MYND domain-containing protein 15</fullName>
    </submittedName>
</protein>
<evidence type="ECO:0000313" key="6">
    <source>
        <dbReference type="EMBL" id="KAF7361458.1"/>
    </source>
</evidence>
<sequence>MTTRTSLSTEECSQLYLKDWENTSILQCDNCQLQAGDGEAPKLSRCSACKAVVYCSTKCQTDEWNGRNQSSLRKKWDINPHKRKCPWYKRAMEPWPEVAAIQQLFPWSANAMSLRQMPQIHNRIELILGLKGESAENGYWREPAAVEEAPELLTLPTCSEAYICHGSMLLEPVLPPHVEAWKLPIHHIPHIQFETPRIEIAHACSARQ</sequence>
<evidence type="ECO:0000259" key="5">
    <source>
        <dbReference type="PROSITE" id="PS50865"/>
    </source>
</evidence>
<dbReference type="Pfam" id="PF01753">
    <property type="entry name" value="zf-MYND"/>
    <property type="match status" value="1"/>
</dbReference>
<evidence type="ECO:0000256" key="1">
    <source>
        <dbReference type="ARBA" id="ARBA00022723"/>
    </source>
</evidence>
<dbReference type="GO" id="GO:0008270">
    <property type="term" value="F:zinc ion binding"/>
    <property type="evidence" value="ECO:0007669"/>
    <property type="project" value="UniProtKB-KW"/>
</dbReference>